<proteinExistence type="predicted"/>
<sequence>MHVEVTQLILDLDKFLDRVVNGELVVVTDRGVAKAMIVPIPGGDQMSIGVAEGWLTLAKKTGRLSRPLKLNGSMRSIEAINEDRDS</sequence>
<name>A0A6J6GJY5_9ZZZZ</name>
<organism evidence="2">
    <name type="scientific">freshwater metagenome</name>
    <dbReference type="NCBI Taxonomy" id="449393"/>
    <lineage>
        <taxon>unclassified sequences</taxon>
        <taxon>metagenomes</taxon>
        <taxon>ecological metagenomes</taxon>
    </lineage>
</organism>
<evidence type="ECO:0000313" key="3">
    <source>
        <dbReference type="EMBL" id="CAB4678601.1"/>
    </source>
</evidence>
<gene>
    <name evidence="1" type="ORF">UFOPK1353_00828</name>
    <name evidence="2" type="ORF">UFOPK1826_00547</name>
    <name evidence="3" type="ORF">UFOPK2292_01267</name>
</gene>
<reference evidence="2" key="1">
    <citation type="submission" date="2020-05" db="EMBL/GenBank/DDBJ databases">
        <authorList>
            <person name="Chiriac C."/>
            <person name="Salcher M."/>
            <person name="Ghai R."/>
            <person name="Kavagutti S V."/>
        </authorList>
    </citation>
    <scope>NUCLEOTIDE SEQUENCE</scope>
</reference>
<dbReference type="EMBL" id="CAEZWU010000227">
    <property type="protein sequence ID" value="CAB4678601.1"/>
    <property type="molecule type" value="Genomic_DNA"/>
</dbReference>
<dbReference type="EMBL" id="CAEZUN010000051">
    <property type="protein sequence ID" value="CAB4599414.1"/>
    <property type="molecule type" value="Genomic_DNA"/>
</dbReference>
<evidence type="ECO:0000313" key="2">
    <source>
        <dbReference type="EMBL" id="CAB4599414.1"/>
    </source>
</evidence>
<dbReference type="EMBL" id="CAEZSE010000136">
    <property type="protein sequence ID" value="CAB4539158.1"/>
    <property type="molecule type" value="Genomic_DNA"/>
</dbReference>
<dbReference type="AlphaFoldDB" id="A0A6J6GJY5"/>
<protein>
    <submittedName>
        <fullName evidence="2">Unannotated protein</fullName>
    </submittedName>
</protein>
<accession>A0A6J6GJY5</accession>
<evidence type="ECO:0000313" key="1">
    <source>
        <dbReference type="EMBL" id="CAB4539158.1"/>
    </source>
</evidence>